<dbReference type="OrthoDB" id="8410122at2"/>
<reference evidence="1 2" key="1">
    <citation type="submission" date="2017-11" db="EMBL/GenBank/DDBJ databases">
        <title>Complete genome sequence of Sphingomonas sp. Strain Cra20, a psychrotolerant potential plant growth promoting rhizobacteria.</title>
        <authorList>
            <person name="Luo Y."/>
        </authorList>
    </citation>
    <scope>NUCLEOTIDE SEQUENCE [LARGE SCALE GENOMIC DNA]</scope>
    <source>
        <strain evidence="1 2">Cra20</strain>
    </source>
</reference>
<protein>
    <submittedName>
        <fullName evidence="1">Uncharacterized protein</fullName>
    </submittedName>
</protein>
<keyword evidence="2" id="KW-1185">Reference proteome</keyword>
<dbReference type="AlphaFoldDB" id="A0A2K8MH69"/>
<dbReference type="RefSeq" id="WP_100281695.1">
    <property type="nucleotide sequence ID" value="NZ_CP024923.1"/>
</dbReference>
<sequence length="188" mass="21251">MTTRPAQIGIVVKVSPASNDHEARVLIDGVDWLGTDALGLDPPDLAAELLGVSPRIRVGRCACGAEGCDDRVVDRSELGEVVTWIGTGRTLLFDRTQYLQEIERFVNDQSWRPIERQVEQAAETIFRGALLEDRLAFQWASARIAKNLVHLSFQDGDEQRLLEFSWDGNTVESAVDRGREFWRERFDH</sequence>
<dbReference type="KEGG" id="sphc:CVN68_07795"/>
<proteinExistence type="predicted"/>
<name>A0A2K8MH69_9SPHN</name>
<dbReference type="EMBL" id="CP024923">
    <property type="protein sequence ID" value="ATY31886.1"/>
    <property type="molecule type" value="Genomic_DNA"/>
</dbReference>
<evidence type="ECO:0000313" key="1">
    <source>
        <dbReference type="EMBL" id="ATY31886.1"/>
    </source>
</evidence>
<dbReference type="Proteomes" id="UP000229081">
    <property type="component" value="Chromosome"/>
</dbReference>
<gene>
    <name evidence="1" type="ORF">CVN68_07795</name>
</gene>
<organism evidence="1 2">
    <name type="scientific">Sphingomonas psychrotolerans</name>
    <dbReference type="NCBI Taxonomy" id="1327635"/>
    <lineage>
        <taxon>Bacteria</taxon>
        <taxon>Pseudomonadati</taxon>
        <taxon>Pseudomonadota</taxon>
        <taxon>Alphaproteobacteria</taxon>
        <taxon>Sphingomonadales</taxon>
        <taxon>Sphingomonadaceae</taxon>
        <taxon>Sphingomonas</taxon>
    </lineage>
</organism>
<accession>A0A2K8MH69</accession>
<evidence type="ECO:0000313" key="2">
    <source>
        <dbReference type="Proteomes" id="UP000229081"/>
    </source>
</evidence>